<dbReference type="InterPro" id="IPR001611">
    <property type="entry name" value="Leu-rich_rpt"/>
</dbReference>
<dbReference type="Pfam" id="PF08263">
    <property type="entry name" value="LRRNT_2"/>
    <property type="match status" value="1"/>
</dbReference>
<evidence type="ECO:0000256" key="4">
    <source>
        <dbReference type="SAM" id="Phobius"/>
    </source>
</evidence>
<comment type="caution">
    <text evidence="6">The sequence shown here is derived from an EMBL/GenBank/DDBJ whole genome shotgun (WGS) entry which is preliminary data.</text>
</comment>
<feature type="transmembrane region" description="Helical" evidence="4">
    <location>
        <begin position="409"/>
        <end position="431"/>
    </location>
</feature>
<feature type="compositionally biased region" description="Low complexity" evidence="3">
    <location>
        <begin position="372"/>
        <end position="388"/>
    </location>
</feature>
<feature type="region of interest" description="Disordered" evidence="3">
    <location>
        <begin position="459"/>
        <end position="489"/>
    </location>
</feature>
<evidence type="ECO:0000313" key="6">
    <source>
        <dbReference type="EMBL" id="MQM03535.1"/>
    </source>
</evidence>
<feature type="transmembrane region" description="Helical" evidence="4">
    <location>
        <begin position="109"/>
        <end position="132"/>
    </location>
</feature>
<accession>A0A843WG09</accession>
<name>A0A843WG09_COLES</name>
<dbReference type="PANTHER" id="PTHR48007:SF22">
    <property type="entry name" value="PROTEIN STRUBBELIG-RECEPTOR FAMILY 3-LIKE ISOFORM X1"/>
    <property type="match status" value="1"/>
</dbReference>
<keyword evidence="1" id="KW-0433">Leucine-rich repeat</keyword>
<feature type="domain" description="Leucine-rich repeat-containing N-terminal plant-type" evidence="5">
    <location>
        <begin position="135"/>
        <end position="172"/>
    </location>
</feature>
<dbReference type="SUPFAM" id="SSF52058">
    <property type="entry name" value="L domain-like"/>
    <property type="match status" value="1"/>
</dbReference>
<dbReference type="Pfam" id="PF00560">
    <property type="entry name" value="LRR_1"/>
    <property type="match status" value="2"/>
</dbReference>
<dbReference type="Gene3D" id="3.80.10.10">
    <property type="entry name" value="Ribonuclease Inhibitor"/>
    <property type="match status" value="1"/>
</dbReference>
<keyword evidence="2" id="KW-0677">Repeat</keyword>
<proteinExistence type="predicted"/>
<dbReference type="Proteomes" id="UP000652761">
    <property type="component" value="Unassembled WGS sequence"/>
</dbReference>
<feature type="compositionally biased region" description="Basic and acidic residues" evidence="3">
    <location>
        <begin position="474"/>
        <end position="489"/>
    </location>
</feature>
<evidence type="ECO:0000256" key="1">
    <source>
        <dbReference type="ARBA" id="ARBA00022614"/>
    </source>
</evidence>
<keyword evidence="4" id="KW-0472">Membrane</keyword>
<keyword evidence="7" id="KW-1185">Reference proteome</keyword>
<keyword evidence="4" id="KW-1133">Transmembrane helix</keyword>
<dbReference type="InterPro" id="IPR032675">
    <property type="entry name" value="LRR_dom_sf"/>
</dbReference>
<dbReference type="PANTHER" id="PTHR48007">
    <property type="entry name" value="LEUCINE-RICH REPEAT RECEPTOR-LIKE PROTEIN KINASE PXC1"/>
    <property type="match status" value="1"/>
</dbReference>
<dbReference type="EMBL" id="NMUH01003051">
    <property type="protein sequence ID" value="MQM03535.1"/>
    <property type="molecule type" value="Genomic_DNA"/>
</dbReference>
<organism evidence="6 7">
    <name type="scientific">Colocasia esculenta</name>
    <name type="common">Wild taro</name>
    <name type="synonym">Arum esculentum</name>
    <dbReference type="NCBI Taxonomy" id="4460"/>
    <lineage>
        <taxon>Eukaryota</taxon>
        <taxon>Viridiplantae</taxon>
        <taxon>Streptophyta</taxon>
        <taxon>Embryophyta</taxon>
        <taxon>Tracheophyta</taxon>
        <taxon>Spermatophyta</taxon>
        <taxon>Magnoliopsida</taxon>
        <taxon>Liliopsida</taxon>
        <taxon>Araceae</taxon>
        <taxon>Aroideae</taxon>
        <taxon>Colocasieae</taxon>
        <taxon>Colocasia</taxon>
    </lineage>
</organism>
<reference evidence="6" key="1">
    <citation type="submission" date="2017-07" db="EMBL/GenBank/DDBJ databases">
        <title>Taro Niue Genome Assembly and Annotation.</title>
        <authorList>
            <person name="Atibalentja N."/>
            <person name="Keating K."/>
            <person name="Fields C.J."/>
        </authorList>
    </citation>
    <scope>NUCLEOTIDE SEQUENCE</scope>
    <source>
        <strain evidence="6">Niue_2</strain>
        <tissue evidence="6">Leaf</tissue>
    </source>
</reference>
<keyword evidence="4" id="KW-0812">Transmembrane</keyword>
<gene>
    <name evidence="6" type="ORF">Taro_036316</name>
</gene>
<evidence type="ECO:0000256" key="2">
    <source>
        <dbReference type="ARBA" id="ARBA00022737"/>
    </source>
</evidence>
<feature type="region of interest" description="Disordered" evidence="3">
    <location>
        <begin position="354"/>
        <end position="399"/>
    </location>
</feature>
<evidence type="ECO:0000256" key="3">
    <source>
        <dbReference type="SAM" id="MobiDB-lite"/>
    </source>
</evidence>
<evidence type="ECO:0000259" key="5">
    <source>
        <dbReference type="Pfam" id="PF08263"/>
    </source>
</evidence>
<sequence length="611" mass="67029">MMRASRGSVPCISQSLNAASINFSRKASGDNFPSVPAGKRVDPADVTPSALANFYEAAERFVEREREWRGRFPVATIIYTLVCCAPKAKVKAIFWGGTEKGLAMAFTKILVLLHLLVRLTVIFVIPVCWGYTYEQDVYAINNLYASLGSPLLPGWIPNGGDPCVELWQGVECVGPNITAMYGIFFSNGFKLMCFTSFPIFNFFYWGAIFDRILNGANLGGELGDKLENFSSIITIDLSNNHIGGSIPENLPITMQRFFLSDNAFTGSIPDSLSQLTSLTAMSLNNNMLIGALPDAFQSLTGLINLHIQKNQLSGTLDVLQDLPLKDLNVENNLFSGPVPTKLYSIPNFRSDGNPFNTTISPASPSPSPPSGTPDSSAAPSNPANGPSAQDDRPPTRRTKWSTQRIVGCAFAAAIAVIILVLAVMLVANYCLSKQRERKSNHEITPKSREFGTYARPRVEPRHTDYPTLPSNHLPTHEIKNVPKEAASKQQEELDIDKMSIVLAPPPVEKIVVDPIAPVEKTRTPSPERLQSPPSAVNLNPATSVLSFSVGTLQQYTDSFSEENVIRDTRLGRVYQGRLSDGKVIIATLKKCLSTTTSLEHDWLIFFLLFKK</sequence>
<evidence type="ECO:0000313" key="7">
    <source>
        <dbReference type="Proteomes" id="UP000652761"/>
    </source>
</evidence>
<dbReference type="AlphaFoldDB" id="A0A843WG09"/>
<dbReference type="OrthoDB" id="785175at2759"/>
<dbReference type="InterPro" id="IPR046959">
    <property type="entry name" value="PRK1-6/SRF4-like"/>
</dbReference>
<dbReference type="InterPro" id="IPR013210">
    <property type="entry name" value="LRR_N_plant-typ"/>
</dbReference>
<dbReference type="Gene3D" id="3.30.200.20">
    <property type="entry name" value="Phosphorylase Kinase, domain 1"/>
    <property type="match status" value="1"/>
</dbReference>
<protein>
    <recommendedName>
        <fullName evidence="5">Leucine-rich repeat-containing N-terminal plant-type domain-containing protein</fullName>
    </recommendedName>
</protein>